<gene>
    <name evidence="7" type="primary">yfdC</name>
    <name evidence="7" type="ORF">GCM10011502_21800</name>
</gene>
<feature type="transmembrane region" description="Helical" evidence="6">
    <location>
        <begin position="239"/>
        <end position="259"/>
    </location>
</feature>
<evidence type="ECO:0000256" key="4">
    <source>
        <dbReference type="ARBA" id="ARBA00023136"/>
    </source>
</evidence>
<evidence type="ECO:0000256" key="6">
    <source>
        <dbReference type="SAM" id="Phobius"/>
    </source>
</evidence>
<feature type="region of interest" description="Disordered" evidence="5">
    <location>
        <begin position="1"/>
        <end position="53"/>
    </location>
</feature>
<dbReference type="PANTHER" id="PTHR30520">
    <property type="entry name" value="FORMATE TRANSPORTER-RELATED"/>
    <property type="match status" value="1"/>
</dbReference>
<feature type="transmembrane region" description="Helical" evidence="6">
    <location>
        <begin position="214"/>
        <end position="232"/>
    </location>
</feature>
<evidence type="ECO:0000256" key="1">
    <source>
        <dbReference type="ARBA" id="ARBA00004141"/>
    </source>
</evidence>
<reference evidence="8" key="1">
    <citation type="journal article" date="2019" name="Int. J. Syst. Evol. Microbiol.">
        <title>The Global Catalogue of Microorganisms (GCM) 10K type strain sequencing project: providing services to taxonomists for standard genome sequencing and annotation.</title>
        <authorList>
            <consortium name="The Broad Institute Genomics Platform"/>
            <consortium name="The Broad Institute Genome Sequencing Center for Infectious Disease"/>
            <person name="Wu L."/>
            <person name="Ma J."/>
        </authorList>
    </citation>
    <scope>NUCLEOTIDE SEQUENCE [LARGE SCALE GENOMIC DNA]</scope>
    <source>
        <strain evidence="8">CGMCC 1.15923</strain>
    </source>
</reference>
<dbReference type="InterPro" id="IPR023271">
    <property type="entry name" value="Aquaporin-like"/>
</dbReference>
<evidence type="ECO:0000313" key="8">
    <source>
        <dbReference type="Proteomes" id="UP000646152"/>
    </source>
</evidence>
<dbReference type="PANTHER" id="PTHR30520:SF2">
    <property type="entry name" value="INNER MEMBRANE PROTEIN YFDC"/>
    <property type="match status" value="1"/>
</dbReference>
<dbReference type="Pfam" id="PF01226">
    <property type="entry name" value="Form_Nir_trans"/>
    <property type="match status" value="1"/>
</dbReference>
<evidence type="ECO:0000256" key="3">
    <source>
        <dbReference type="ARBA" id="ARBA00022989"/>
    </source>
</evidence>
<evidence type="ECO:0000313" key="7">
    <source>
        <dbReference type="EMBL" id="GGB48144.1"/>
    </source>
</evidence>
<keyword evidence="8" id="KW-1185">Reference proteome</keyword>
<protein>
    <submittedName>
        <fullName evidence="7">Formate dehydrogenase</fullName>
    </submittedName>
</protein>
<dbReference type="EMBL" id="BMKE01000017">
    <property type="protein sequence ID" value="GGB48144.1"/>
    <property type="molecule type" value="Genomic_DNA"/>
</dbReference>
<feature type="transmembrane region" description="Helical" evidence="6">
    <location>
        <begin position="84"/>
        <end position="105"/>
    </location>
</feature>
<comment type="caution">
    <text evidence="7">The sequence shown here is derived from an EMBL/GenBank/DDBJ whole genome shotgun (WGS) entry which is preliminary data.</text>
</comment>
<accession>A0ABQ1IPU6</accession>
<keyword evidence="3 6" id="KW-1133">Transmembrane helix</keyword>
<dbReference type="Gene3D" id="1.20.1080.10">
    <property type="entry name" value="Glycerol uptake facilitator protein"/>
    <property type="match status" value="1"/>
</dbReference>
<evidence type="ECO:0000256" key="2">
    <source>
        <dbReference type="ARBA" id="ARBA00022692"/>
    </source>
</evidence>
<organism evidence="7 8">
    <name type="scientific">Oceanisphaera marina</name>
    <dbReference type="NCBI Taxonomy" id="2017550"/>
    <lineage>
        <taxon>Bacteria</taxon>
        <taxon>Pseudomonadati</taxon>
        <taxon>Pseudomonadota</taxon>
        <taxon>Gammaproteobacteria</taxon>
        <taxon>Aeromonadales</taxon>
        <taxon>Aeromonadaceae</taxon>
        <taxon>Oceanisphaera</taxon>
    </lineage>
</organism>
<name>A0ABQ1IPU6_9GAMM</name>
<feature type="transmembrane region" description="Helical" evidence="6">
    <location>
        <begin position="279"/>
        <end position="303"/>
    </location>
</feature>
<proteinExistence type="predicted"/>
<comment type="subcellular location">
    <subcellularLocation>
        <location evidence="1">Membrane</location>
        <topology evidence="1">Multi-pass membrane protein</topology>
    </subcellularLocation>
</comment>
<dbReference type="RefSeq" id="WP_188630158.1">
    <property type="nucleotide sequence ID" value="NZ_BMKE01000017.1"/>
</dbReference>
<dbReference type="Proteomes" id="UP000646152">
    <property type="component" value="Unassembled WGS sequence"/>
</dbReference>
<feature type="compositionally biased region" description="Basic and acidic residues" evidence="5">
    <location>
        <begin position="1"/>
        <end position="38"/>
    </location>
</feature>
<sequence>MSDEKANRNNAQEKKAQEAAEEQETRDRVKDRESREKTPTPTEKSLTRKERDAVAKHGNLSALTVYSIILREGEEELLRPKISLWWSGVAAGAGISTSVLAEGIIRANLGSDHPYLTLIESLGYTFGFVLVIMCRLQLFTENTITVVLPVLADPTRQRFYHIARLWGVVLAANFFGTFVIATMSVHGNILPADTLAAILEISRHVAQLTPSETFLRGIPSGFFIAALVWMLPSAKDAEILVIVMFTWLIAAGDFTHVIAGSNEIFTLVVNGEMNIFTGFIYHIAPVLLGNIIGGTGLFAMLAYGQVHEEM</sequence>
<keyword evidence="4 6" id="KW-0472">Membrane</keyword>
<feature type="transmembrane region" description="Helical" evidence="6">
    <location>
        <begin position="163"/>
        <end position="185"/>
    </location>
</feature>
<keyword evidence="2 6" id="KW-0812">Transmembrane</keyword>
<dbReference type="InterPro" id="IPR000292">
    <property type="entry name" value="For/NO2_transpt"/>
</dbReference>
<evidence type="ECO:0000256" key="5">
    <source>
        <dbReference type="SAM" id="MobiDB-lite"/>
    </source>
</evidence>